<dbReference type="GO" id="GO:0004309">
    <property type="term" value="F:exopolyphosphatase activity"/>
    <property type="evidence" value="ECO:0007669"/>
    <property type="project" value="TreeGrafter"/>
</dbReference>
<dbReference type="PANTHER" id="PTHR30457">
    <property type="entry name" value="5'-NUCLEOTIDASE SURE"/>
    <property type="match status" value="1"/>
</dbReference>
<dbReference type="GO" id="GO:0000166">
    <property type="term" value="F:nucleotide binding"/>
    <property type="evidence" value="ECO:0007669"/>
    <property type="project" value="UniProtKB-KW"/>
</dbReference>
<dbReference type="SUPFAM" id="SSF64167">
    <property type="entry name" value="SurE-like"/>
    <property type="match status" value="1"/>
</dbReference>
<dbReference type="EC" id="3.1.3.5" evidence="3"/>
<dbReference type="GO" id="GO:0008254">
    <property type="term" value="F:3'-nucleotidase activity"/>
    <property type="evidence" value="ECO:0007669"/>
    <property type="project" value="TreeGrafter"/>
</dbReference>
<protein>
    <recommendedName>
        <fullName evidence="3">5'-nucleotidase</fullName>
        <ecNumber evidence="3">3.1.3.5</ecNumber>
    </recommendedName>
</protein>
<comment type="catalytic activity">
    <reaction evidence="1">
        <text>a ribonucleoside 5'-phosphate + H2O = a ribonucleoside + phosphate</text>
        <dbReference type="Rhea" id="RHEA:12484"/>
        <dbReference type="ChEBI" id="CHEBI:15377"/>
        <dbReference type="ChEBI" id="CHEBI:18254"/>
        <dbReference type="ChEBI" id="CHEBI:43474"/>
        <dbReference type="ChEBI" id="CHEBI:58043"/>
        <dbReference type="EC" id="3.1.3.5"/>
    </reaction>
</comment>
<dbReference type="InterPro" id="IPR030048">
    <property type="entry name" value="SurE"/>
</dbReference>
<evidence type="ECO:0000313" key="11">
    <source>
        <dbReference type="Proteomes" id="UP000642748"/>
    </source>
</evidence>
<sequence>MTGAPLVLVTNDDGVHARGLRAAAVAVRAAGAVPLVVAPSQDRSVTGTALGGGFGSAPLRAERVVWSGDGLDDVAVYQMPTYPAALTTLVAAGAFGRRPDLVLAGINHGVNTGVGVLHSGTVGSALTGGLAGIPAAAVSVVGPPERVDWTGCQRFVAVLLAVLRGGVPPSGALNVNLPARPPSDPGRIGWRVLATTGTTVARLERCEAADRSVDLRMRFEPVGETPPAGTDSGALLRGEASLTWLSLPHGRPAPAGWQRRTLRRLRAGWAGTDADPGTVPGPTGPHQTAAVPGR</sequence>
<organism evidence="10 11">
    <name type="scientific">Rugosimonospora africana</name>
    <dbReference type="NCBI Taxonomy" id="556532"/>
    <lineage>
        <taxon>Bacteria</taxon>
        <taxon>Bacillati</taxon>
        <taxon>Actinomycetota</taxon>
        <taxon>Actinomycetes</taxon>
        <taxon>Micromonosporales</taxon>
        <taxon>Micromonosporaceae</taxon>
        <taxon>Rugosimonospora</taxon>
    </lineage>
</organism>
<keyword evidence="4" id="KW-0963">Cytoplasm</keyword>
<reference evidence="10" key="1">
    <citation type="submission" date="2021-01" db="EMBL/GenBank/DDBJ databases">
        <title>Whole genome shotgun sequence of Rugosimonospora africana NBRC 104875.</title>
        <authorList>
            <person name="Komaki H."/>
            <person name="Tamura T."/>
        </authorList>
    </citation>
    <scope>NUCLEOTIDE SEQUENCE</scope>
    <source>
        <strain evidence="10">NBRC 104875</strain>
    </source>
</reference>
<keyword evidence="5" id="KW-0479">Metal-binding</keyword>
<evidence type="ECO:0000259" key="9">
    <source>
        <dbReference type="Pfam" id="PF01975"/>
    </source>
</evidence>
<proteinExistence type="inferred from homology"/>
<evidence type="ECO:0000256" key="7">
    <source>
        <dbReference type="ARBA" id="ARBA00022801"/>
    </source>
</evidence>
<dbReference type="GO" id="GO:0008253">
    <property type="term" value="F:5'-nucleotidase activity"/>
    <property type="evidence" value="ECO:0007669"/>
    <property type="project" value="UniProtKB-EC"/>
</dbReference>
<evidence type="ECO:0000256" key="8">
    <source>
        <dbReference type="SAM" id="MobiDB-lite"/>
    </source>
</evidence>
<evidence type="ECO:0000256" key="4">
    <source>
        <dbReference type="ARBA" id="ARBA00022490"/>
    </source>
</evidence>
<evidence type="ECO:0000256" key="2">
    <source>
        <dbReference type="ARBA" id="ARBA00011062"/>
    </source>
</evidence>
<dbReference type="Proteomes" id="UP000642748">
    <property type="component" value="Unassembled WGS sequence"/>
</dbReference>
<name>A0A8J3QZU6_9ACTN</name>
<comment type="caution">
    <text evidence="10">The sequence shown here is derived from an EMBL/GenBank/DDBJ whole genome shotgun (WGS) entry which is preliminary data.</text>
</comment>
<dbReference type="Pfam" id="PF01975">
    <property type="entry name" value="SurE"/>
    <property type="match status" value="1"/>
</dbReference>
<dbReference type="RefSeq" id="WP_203923089.1">
    <property type="nucleotide sequence ID" value="NZ_BONZ01000083.1"/>
</dbReference>
<keyword evidence="11" id="KW-1185">Reference proteome</keyword>
<dbReference type="InterPro" id="IPR036523">
    <property type="entry name" value="SurE-like_sf"/>
</dbReference>
<feature type="region of interest" description="Disordered" evidence="8">
    <location>
        <begin position="269"/>
        <end position="294"/>
    </location>
</feature>
<gene>
    <name evidence="10" type="primary">surE_2</name>
    <name evidence="10" type="ORF">Raf01_78080</name>
</gene>
<dbReference type="InterPro" id="IPR002828">
    <property type="entry name" value="SurE-like_Pase/nucleotidase"/>
</dbReference>
<evidence type="ECO:0000256" key="3">
    <source>
        <dbReference type="ARBA" id="ARBA00012643"/>
    </source>
</evidence>
<dbReference type="EMBL" id="BONZ01000083">
    <property type="protein sequence ID" value="GIH19636.1"/>
    <property type="molecule type" value="Genomic_DNA"/>
</dbReference>
<comment type="similarity">
    <text evidence="2">Belongs to the SurE nucleotidase family.</text>
</comment>
<evidence type="ECO:0000256" key="1">
    <source>
        <dbReference type="ARBA" id="ARBA00000815"/>
    </source>
</evidence>
<evidence type="ECO:0000256" key="5">
    <source>
        <dbReference type="ARBA" id="ARBA00022723"/>
    </source>
</evidence>
<dbReference type="PANTHER" id="PTHR30457:SF12">
    <property type="entry name" value="5'_3'-NUCLEOTIDASE SURE"/>
    <property type="match status" value="1"/>
</dbReference>
<dbReference type="GO" id="GO:0046872">
    <property type="term" value="F:metal ion binding"/>
    <property type="evidence" value="ECO:0007669"/>
    <property type="project" value="UniProtKB-KW"/>
</dbReference>
<accession>A0A8J3QZU6</accession>
<dbReference type="AlphaFoldDB" id="A0A8J3QZU6"/>
<feature type="domain" description="Survival protein SurE-like phosphatase/nucleotidase" evidence="9">
    <location>
        <begin position="7"/>
        <end position="184"/>
    </location>
</feature>
<evidence type="ECO:0000313" key="10">
    <source>
        <dbReference type="EMBL" id="GIH19636.1"/>
    </source>
</evidence>
<keyword evidence="7" id="KW-0378">Hydrolase</keyword>
<dbReference type="Gene3D" id="3.40.1210.10">
    <property type="entry name" value="Survival protein SurE-like phosphatase/nucleotidase"/>
    <property type="match status" value="1"/>
</dbReference>
<keyword evidence="6" id="KW-0547">Nucleotide-binding</keyword>
<evidence type="ECO:0000256" key="6">
    <source>
        <dbReference type="ARBA" id="ARBA00022741"/>
    </source>
</evidence>